<accession>A0A1I7WV20</accession>
<evidence type="ECO:0000256" key="1">
    <source>
        <dbReference type="SAM" id="MobiDB-lite"/>
    </source>
</evidence>
<sequence length="113" mass="13118">MKYIKSRTVSNMCQGNIGSPSIPKEKNTPGDKIPNQSLEKNMSEDYNENILMTLINLRCLNPFYSDGCKVKCVSWLSHWVNVCRHVWSWNERKITRKRRNQTPSTSPSLLFVV</sequence>
<keyword evidence="2" id="KW-1185">Reference proteome</keyword>
<name>A0A1I7WV20_HETBA</name>
<evidence type="ECO:0000313" key="2">
    <source>
        <dbReference type="Proteomes" id="UP000095283"/>
    </source>
</evidence>
<dbReference type="AlphaFoldDB" id="A0A1I7WV20"/>
<evidence type="ECO:0000313" key="3">
    <source>
        <dbReference type="WBParaSite" id="Hba_08993"/>
    </source>
</evidence>
<dbReference type="Proteomes" id="UP000095283">
    <property type="component" value="Unplaced"/>
</dbReference>
<feature type="region of interest" description="Disordered" evidence="1">
    <location>
        <begin position="14"/>
        <end position="39"/>
    </location>
</feature>
<proteinExistence type="predicted"/>
<protein>
    <submittedName>
        <fullName evidence="3">Uncharacterized protein</fullName>
    </submittedName>
</protein>
<dbReference type="WBParaSite" id="Hba_08993">
    <property type="protein sequence ID" value="Hba_08993"/>
    <property type="gene ID" value="Hba_08993"/>
</dbReference>
<reference evidence="3" key="1">
    <citation type="submission" date="2016-11" db="UniProtKB">
        <authorList>
            <consortium name="WormBaseParasite"/>
        </authorList>
    </citation>
    <scope>IDENTIFICATION</scope>
</reference>
<organism evidence="2 3">
    <name type="scientific">Heterorhabditis bacteriophora</name>
    <name type="common">Entomopathogenic nematode worm</name>
    <dbReference type="NCBI Taxonomy" id="37862"/>
    <lineage>
        <taxon>Eukaryota</taxon>
        <taxon>Metazoa</taxon>
        <taxon>Ecdysozoa</taxon>
        <taxon>Nematoda</taxon>
        <taxon>Chromadorea</taxon>
        <taxon>Rhabditida</taxon>
        <taxon>Rhabditina</taxon>
        <taxon>Rhabditomorpha</taxon>
        <taxon>Strongyloidea</taxon>
        <taxon>Heterorhabditidae</taxon>
        <taxon>Heterorhabditis</taxon>
    </lineage>
</organism>